<organism evidence="4 5">
    <name type="scientific">Ditylenchus dipsaci</name>
    <dbReference type="NCBI Taxonomy" id="166011"/>
    <lineage>
        <taxon>Eukaryota</taxon>
        <taxon>Metazoa</taxon>
        <taxon>Ecdysozoa</taxon>
        <taxon>Nematoda</taxon>
        <taxon>Chromadorea</taxon>
        <taxon>Rhabditida</taxon>
        <taxon>Tylenchina</taxon>
        <taxon>Tylenchomorpha</taxon>
        <taxon>Sphaerularioidea</taxon>
        <taxon>Anguinidae</taxon>
        <taxon>Anguininae</taxon>
        <taxon>Ditylenchus</taxon>
    </lineage>
</organism>
<dbReference type="GO" id="GO:0030154">
    <property type="term" value="P:cell differentiation"/>
    <property type="evidence" value="ECO:0007669"/>
    <property type="project" value="TreeGrafter"/>
</dbReference>
<dbReference type="SUPFAM" id="SSF46689">
    <property type="entry name" value="Homeodomain-like"/>
    <property type="match status" value="1"/>
</dbReference>
<evidence type="ECO:0000313" key="4">
    <source>
        <dbReference type="Proteomes" id="UP000887574"/>
    </source>
</evidence>
<evidence type="ECO:0000256" key="2">
    <source>
        <dbReference type="ARBA" id="ARBA00022473"/>
    </source>
</evidence>
<dbReference type="GO" id="GO:0005634">
    <property type="term" value="C:nucleus"/>
    <property type="evidence" value="ECO:0007669"/>
    <property type="project" value="UniProtKB-SubCell"/>
</dbReference>
<feature type="compositionally biased region" description="Polar residues" evidence="3">
    <location>
        <begin position="213"/>
        <end position="223"/>
    </location>
</feature>
<evidence type="ECO:0000256" key="1">
    <source>
        <dbReference type="ARBA" id="ARBA00004123"/>
    </source>
</evidence>
<sequence length="352" mass="36881">MFDSTAFASAVSAVAGGATASTSSSSGALVGQSNEPTELALVTDSSKAFKNEPLADILPSFPQASSNGLYCYSSNVGYSNQFSFDGSSNYSPYGMATASHPSLGSSSQSSYYFQSNTHSSPYAAAAMHYQGILPTAQQQSLGQLPGVASLNSDIGGNEFFSPLATNSTAIDSTRLEQINGATRLNKGGKSRGNSSKMAINIKQEKRRLENDSTDPSEQHLSSGNGSGKKRKRKRRVLFSKAQTYALERSLGPKVKIWFQNHRYKTKKTVPGGKDSTVSANFLQATAAAMNDVVTNAAVAALSAHHRQRGIAAAGTSAFTSSSLSAGPTDGTASSAAQFGTANYYGYNGYAWP</sequence>
<dbReference type="GO" id="GO:0000978">
    <property type="term" value="F:RNA polymerase II cis-regulatory region sequence-specific DNA binding"/>
    <property type="evidence" value="ECO:0007669"/>
    <property type="project" value="TreeGrafter"/>
</dbReference>
<name>A0A915D4P2_9BILA</name>
<evidence type="ECO:0000313" key="5">
    <source>
        <dbReference type="WBParaSite" id="jg15349"/>
    </source>
</evidence>
<dbReference type="InterPro" id="IPR001356">
    <property type="entry name" value="HD"/>
</dbReference>
<keyword evidence="4" id="KW-1185">Reference proteome</keyword>
<protein>
    <submittedName>
        <fullName evidence="5">Homeobox domain-containing protein</fullName>
    </submittedName>
</protein>
<accession>A0A915D4P2</accession>
<reference evidence="5" key="1">
    <citation type="submission" date="2022-11" db="UniProtKB">
        <authorList>
            <consortium name="WormBaseParasite"/>
        </authorList>
    </citation>
    <scope>IDENTIFICATION</scope>
</reference>
<dbReference type="GO" id="GO:0000981">
    <property type="term" value="F:DNA-binding transcription factor activity, RNA polymerase II-specific"/>
    <property type="evidence" value="ECO:0007669"/>
    <property type="project" value="TreeGrafter"/>
</dbReference>
<dbReference type="PANTHER" id="PTHR24340:SF41">
    <property type="entry name" value="MUSCLE-SPECIFIC HOMEOBOX PROTEIN TINMAN-RELATED"/>
    <property type="match status" value="1"/>
</dbReference>
<evidence type="ECO:0000256" key="3">
    <source>
        <dbReference type="SAM" id="MobiDB-lite"/>
    </source>
</evidence>
<comment type="subcellular location">
    <subcellularLocation>
        <location evidence="1">Nucleus</location>
    </subcellularLocation>
</comment>
<feature type="region of interest" description="Disordered" evidence="3">
    <location>
        <begin position="203"/>
        <end position="234"/>
    </location>
</feature>
<proteinExistence type="predicted"/>
<keyword evidence="2" id="KW-0217">Developmental protein</keyword>
<dbReference type="InterPro" id="IPR050394">
    <property type="entry name" value="Homeobox_NK-like"/>
</dbReference>
<dbReference type="AlphaFoldDB" id="A0A915D4P2"/>
<dbReference type="CDD" id="cd00086">
    <property type="entry name" value="homeodomain"/>
    <property type="match status" value="1"/>
</dbReference>
<dbReference type="Proteomes" id="UP000887574">
    <property type="component" value="Unplaced"/>
</dbReference>
<dbReference type="WBParaSite" id="jg15349">
    <property type="protein sequence ID" value="jg15349"/>
    <property type="gene ID" value="jg15349"/>
</dbReference>
<dbReference type="PANTHER" id="PTHR24340">
    <property type="entry name" value="HOMEOBOX PROTEIN NKX"/>
    <property type="match status" value="1"/>
</dbReference>
<dbReference type="InterPro" id="IPR009057">
    <property type="entry name" value="Homeodomain-like_sf"/>
</dbReference>